<dbReference type="GO" id="GO:0004029">
    <property type="term" value="F:aldehyde dehydrogenase (NAD+) activity"/>
    <property type="evidence" value="ECO:0007669"/>
    <property type="project" value="TreeGrafter"/>
</dbReference>
<dbReference type="AlphaFoldDB" id="A0A3A9Z3J0"/>
<feature type="domain" description="NAD-dependent epimerase/dehydratase" evidence="1">
    <location>
        <begin position="3"/>
        <end position="222"/>
    </location>
</feature>
<dbReference type="Gene3D" id="3.40.50.720">
    <property type="entry name" value="NAD(P)-binding Rossmann-like Domain"/>
    <property type="match status" value="1"/>
</dbReference>
<dbReference type="Proteomes" id="UP000272474">
    <property type="component" value="Unassembled WGS sequence"/>
</dbReference>
<protein>
    <submittedName>
        <fullName evidence="2">NAD(P)-dependent oxidoreductase</fullName>
    </submittedName>
</protein>
<dbReference type="InterPro" id="IPR001509">
    <property type="entry name" value="Epimerase_deHydtase"/>
</dbReference>
<dbReference type="SUPFAM" id="SSF51735">
    <property type="entry name" value="NAD(P)-binding Rossmann-fold domains"/>
    <property type="match status" value="1"/>
</dbReference>
<dbReference type="PANTHER" id="PTHR48079">
    <property type="entry name" value="PROTEIN YEEZ"/>
    <property type="match status" value="1"/>
</dbReference>
<sequence length="292" mass="30283">MRVFLAGGTGAVGRALVPLLVGAGHDVVGTSRTPNGVERLRAQGATGVRVDVLDADDLRRAVAAAAPDVIVHQLTDLAAADGRANGVLRREGTRNLVEAAKPAGVERIVVQSISWAYAPGEGPADESERLDTQAPEPRAHMVGGVRAMEEAAAELPQAVVLRYGILYGPGTWYAPGGPVAAALAGDKEARFLGSVEADSSVSSFLHVADAASAALAALDWPAGPVNIVDDEPAPAHEWLPELARALCVPCPEPDLSAERPGWARGASNALARSRGWEPARPSWRTGFGSQVV</sequence>
<dbReference type="InterPro" id="IPR036291">
    <property type="entry name" value="NAD(P)-bd_dom_sf"/>
</dbReference>
<dbReference type="PANTHER" id="PTHR48079:SF6">
    <property type="entry name" value="NAD(P)-BINDING DOMAIN-CONTAINING PROTEIN-RELATED"/>
    <property type="match status" value="1"/>
</dbReference>
<organism evidence="2 3">
    <name type="scientific">Streptomyces hoynatensis</name>
    <dbReference type="NCBI Taxonomy" id="1141874"/>
    <lineage>
        <taxon>Bacteria</taxon>
        <taxon>Bacillati</taxon>
        <taxon>Actinomycetota</taxon>
        <taxon>Actinomycetes</taxon>
        <taxon>Kitasatosporales</taxon>
        <taxon>Streptomycetaceae</taxon>
        <taxon>Streptomyces</taxon>
    </lineage>
</organism>
<dbReference type="OrthoDB" id="9787292at2"/>
<comment type="caution">
    <text evidence="2">The sequence shown here is derived from an EMBL/GenBank/DDBJ whole genome shotgun (WGS) entry which is preliminary data.</text>
</comment>
<dbReference type="RefSeq" id="WP_120679971.1">
    <property type="nucleotide sequence ID" value="NZ_RBAL01000007.1"/>
</dbReference>
<evidence type="ECO:0000313" key="3">
    <source>
        <dbReference type="Proteomes" id="UP000272474"/>
    </source>
</evidence>
<dbReference type="Pfam" id="PF01370">
    <property type="entry name" value="Epimerase"/>
    <property type="match status" value="1"/>
</dbReference>
<evidence type="ECO:0000313" key="2">
    <source>
        <dbReference type="EMBL" id="RKN41887.1"/>
    </source>
</evidence>
<reference evidence="2 3" key="1">
    <citation type="journal article" date="2014" name="Int. J. Syst. Evol. Microbiol.">
        <title>Streptomyces hoynatensis sp. nov., isolated from deep marine sediment.</title>
        <authorList>
            <person name="Veyisoglu A."/>
            <person name="Sahin N."/>
        </authorList>
    </citation>
    <scope>NUCLEOTIDE SEQUENCE [LARGE SCALE GENOMIC DNA]</scope>
    <source>
        <strain evidence="2 3">KCTC 29097</strain>
    </source>
</reference>
<dbReference type="InterPro" id="IPR051783">
    <property type="entry name" value="NAD(P)-dependent_oxidoreduct"/>
</dbReference>
<accession>A0A3A9Z3J0</accession>
<dbReference type="EMBL" id="RBAL01000007">
    <property type="protein sequence ID" value="RKN41887.1"/>
    <property type="molecule type" value="Genomic_DNA"/>
</dbReference>
<gene>
    <name evidence="2" type="ORF">D7294_14555</name>
</gene>
<name>A0A3A9Z3J0_9ACTN</name>
<dbReference type="GO" id="GO:0005737">
    <property type="term" value="C:cytoplasm"/>
    <property type="evidence" value="ECO:0007669"/>
    <property type="project" value="TreeGrafter"/>
</dbReference>
<evidence type="ECO:0000259" key="1">
    <source>
        <dbReference type="Pfam" id="PF01370"/>
    </source>
</evidence>
<keyword evidence="3" id="KW-1185">Reference proteome</keyword>
<proteinExistence type="predicted"/>